<dbReference type="CDD" id="cd07973">
    <property type="entry name" value="Spt4"/>
    <property type="match status" value="1"/>
</dbReference>
<dbReference type="GO" id="GO:0006355">
    <property type="term" value="P:regulation of DNA-templated transcription"/>
    <property type="evidence" value="ECO:0007669"/>
    <property type="project" value="InterPro"/>
</dbReference>
<name>A0A024FSJ9_9CHLO</name>
<keyword evidence="6" id="KW-0251">Elongation factor</keyword>
<keyword evidence="3" id="KW-0804">Transcription</keyword>
<comment type="subcellular location">
    <subcellularLocation>
        <location evidence="1">Nucleus</location>
    </subcellularLocation>
</comment>
<accession>A0A024FSJ9</accession>
<dbReference type="GO" id="GO:0000993">
    <property type="term" value="F:RNA polymerase II complex binding"/>
    <property type="evidence" value="ECO:0007669"/>
    <property type="project" value="TreeGrafter"/>
</dbReference>
<dbReference type="AlphaFoldDB" id="A0A024FSJ9"/>
<keyword evidence="6" id="KW-0648">Protein biosynthesis</keyword>
<proteinExistence type="evidence at transcript level"/>
<dbReference type="SUPFAM" id="SSF63393">
    <property type="entry name" value="RNA polymerase subunits"/>
    <property type="match status" value="1"/>
</dbReference>
<dbReference type="PANTHER" id="PTHR12882:SF1">
    <property type="entry name" value="TRANSCRIPTION ELONGATION FACTOR SPT4"/>
    <property type="match status" value="1"/>
</dbReference>
<evidence type="ECO:0000256" key="4">
    <source>
        <dbReference type="ARBA" id="ARBA00023242"/>
    </source>
</evidence>
<organism evidence="6">
    <name type="scientific">Polytomella sp. Pringsheim 198.80</name>
    <dbReference type="NCBI Taxonomy" id="37502"/>
    <lineage>
        <taxon>Eukaryota</taxon>
        <taxon>Viridiplantae</taxon>
        <taxon>Chlorophyta</taxon>
        <taxon>core chlorophytes</taxon>
        <taxon>Chlorophyceae</taxon>
        <taxon>CS clade</taxon>
        <taxon>Chlamydomonadales</taxon>
        <taxon>Chlamydomonadaceae</taxon>
        <taxon>Polytomella</taxon>
    </lineage>
</organism>
<dbReference type="Pfam" id="PF06093">
    <property type="entry name" value="Spt4"/>
    <property type="match status" value="1"/>
</dbReference>
<evidence type="ECO:0000313" key="6">
    <source>
        <dbReference type="EMBL" id="CBV76070.1"/>
    </source>
</evidence>
<dbReference type="SMART" id="SM01389">
    <property type="entry name" value="Spt4"/>
    <property type="match status" value="1"/>
</dbReference>
<dbReference type="InterPro" id="IPR038510">
    <property type="entry name" value="Spt4_sf"/>
</dbReference>
<comment type="similarity">
    <text evidence="2">Belongs to the SPT4 family.</text>
</comment>
<dbReference type="GO" id="GO:0003746">
    <property type="term" value="F:translation elongation factor activity"/>
    <property type="evidence" value="ECO:0007669"/>
    <property type="project" value="UniProtKB-KW"/>
</dbReference>
<gene>
    <name evidence="6" type="primary">spt4</name>
</gene>
<feature type="domain" description="Spt4/RpoE2 zinc finger" evidence="5">
    <location>
        <begin position="28"/>
        <end position="102"/>
    </location>
</feature>
<dbReference type="Gene3D" id="3.30.40.210">
    <property type="match status" value="1"/>
</dbReference>
<evidence type="ECO:0000256" key="1">
    <source>
        <dbReference type="ARBA" id="ARBA00004123"/>
    </source>
</evidence>
<dbReference type="GO" id="GO:0008270">
    <property type="term" value="F:zinc ion binding"/>
    <property type="evidence" value="ECO:0007669"/>
    <property type="project" value="InterPro"/>
</dbReference>
<dbReference type="InterPro" id="IPR022800">
    <property type="entry name" value="Spt4/RpoE2_Znf"/>
</dbReference>
<dbReference type="EMBL" id="FR668143">
    <property type="protein sequence ID" value="CBV76070.1"/>
    <property type="molecule type" value="mRNA"/>
</dbReference>
<dbReference type="PANTHER" id="PTHR12882">
    <property type="entry name" value="SUPPRESSOR OF TY 4"/>
    <property type="match status" value="1"/>
</dbReference>
<protein>
    <submittedName>
        <fullName evidence="6">Transcription elongation factor SPT4 homolog</fullName>
    </submittedName>
</protein>
<evidence type="ECO:0000256" key="2">
    <source>
        <dbReference type="ARBA" id="ARBA00010464"/>
    </source>
</evidence>
<evidence type="ECO:0000256" key="3">
    <source>
        <dbReference type="ARBA" id="ARBA00023163"/>
    </source>
</evidence>
<dbReference type="GO" id="GO:0032044">
    <property type="term" value="C:DSIF complex"/>
    <property type="evidence" value="ECO:0007669"/>
    <property type="project" value="TreeGrafter"/>
</dbReference>
<reference evidence="6" key="1">
    <citation type="submission" date="2010-07" db="EMBL/GenBank/DDBJ databases">
        <title>Origin and evolution of the nonphotosynthetic species.</title>
        <authorList>
            <person name="van Lis R."/>
            <person name="Atteia A."/>
        </authorList>
    </citation>
    <scope>NUCLEOTIDE SEQUENCE</scope>
</reference>
<dbReference type="InterPro" id="IPR009287">
    <property type="entry name" value="Spt4"/>
</dbReference>
<evidence type="ECO:0000259" key="5">
    <source>
        <dbReference type="SMART" id="SM01389"/>
    </source>
</evidence>
<keyword evidence="4" id="KW-0539">Nucleus</keyword>
<sequence length="123" mass="13886">MSMGVAKVPALERYKKADDPFPEISKSMVSCHICMLVKTYEQFHNDGCENCNEFLNKQLELPLFTTPNFSGLISIIEPTSSWAAKWLHLSKRVPGCYSLGINDEKPEQLMDLLSSKGLQTMKD</sequence>
<dbReference type="GO" id="GO:0140673">
    <property type="term" value="P:transcription elongation-coupled chromatin remodeling"/>
    <property type="evidence" value="ECO:0007669"/>
    <property type="project" value="InterPro"/>
</dbReference>
<dbReference type="InterPro" id="IPR029040">
    <property type="entry name" value="RPABC4/Spt4"/>
</dbReference>